<keyword evidence="6 10" id="KW-0158">Chromosome</keyword>
<dbReference type="PRINTS" id="PR00623">
    <property type="entry name" value="HISTONEH4"/>
</dbReference>
<dbReference type="GO" id="GO:0003677">
    <property type="term" value="F:DNA binding"/>
    <property type="evidence" value="ECO:0007669"/>
    <property type="project" value="UniProtKB-KW"/>
</dbReference>
<dbReference type="PANTHER" id="PTHR10484">
    <property type="entry name" value="HISTONE H4"/>
    <property type="match status" value="1"/>
</dbReference>
<dbReference type="CDD" id="cd22912">
    <property type="entry name" value="HFD_H4"/>
    <property type="match status" value="1"/>
</dbReference>
<comment type="similarity">
    <text evidence="4 10">Belongs to the histone H4 family.</text>
</comment>
<dbReference type="GO" id="GO:0005634">
    <property type="term" value="C:nucleus"/>
    <property type="evidence" value="ECO:0007669"/>
    <property type="project" value="UniProtKB-SubCell"/>
</dbReference>
<proteinExistence type="inferred from homology"/>
<evidence type="ECO:0000256" key="3">
    <source>
        <dbReference type="ARBA" id="ARBA00004286"/>
    </source>
</evidence>
<dbReference type="AlphaFoldDB" id="A0A8H6M4R9"/>
<keyword evidence="9 10" id="KW-0544">Nucleosome core</keyword>
<dbReference type="InterPro" id="IPR001951">
    <property type="entry name" value="Histone_H4"/>
</dbReference>
<keyword evidence="7 10" id="KW-0238">DNA-binding</keyword>
<comment type="subunit">
    <text evidence="5 10">The nucleosome is a histone octamer containing two molecules each of H2A, H2B, H3 and H4 assembled in one H3-H4 heterotetramer and two H2A-H2B heterodimers. The octamer wraps approximately 147 bp of DNA.</text>
</comment>
<dbReference type="GO" id="GO:0046982">
    <property type="term" value="F:protein heterodimerization activity"/>
    <property type="evidence" value="ECO:0007669"/>
    <property type="project" value="InterPro"/>
</dbReference>
<dbReference type="Gene3D" id="1.10.20.10">
    <property type="entry name" value="Histone, subunit A"/>
    <property type="match status" value="1"/>
</dbReference>
<evidence type="ECO:0000313" key="13">
    <source>
        <dbReference type="Proteomes" id="UP000521943"/>
    </source>
</evidence>
<accession>A0A8H6M4R9</accession>
<dbReference type="GO" id="GO:0030527">
    <property type="term" value="F:structural constituent of chromatin"/>
    <property type="evidence" value="ECO:0007669"/>
    <property type="project" value="InterPro"/>
</dbReference>
<dbReference type="InterPro" id="IPR009072">
    <property type="entry name" value="Histone-fold"/>
</dbReference>
<feature type="compositionally biased region" description="Gly residues" evidence="11">
    <location>
        <begin position="1"/>
        <end position="13"/>
    </location>
</feature>
<evidence type="ECO:0000256" key="10">
    <source>
        <dbReference type="RuleBase" id="RU000528"/>
    </source>
</evidence>
<keyword evidence="8 10" id="KW-0539">Nucleus</keyword>
<name>A0A8H6M4R9_9AGAR</name>
<evidence type="ECO:0000256" key="11">
    <source>
        <dbReference type="SAM" id="MobiDB-lite"/>
    </source>
</evidence>
<evidence type="ECO:0000256" key="7">
    <source>
        <dbReference type="ARBA" id="ARBA00023125"/>
    </source>
</evidence>
<dbReference type="SUPFAM" id="SSF47113">
    <property type="entry name" value="Histone-fold"/>
    <property type="match status" value="1"/>
</dbReference>
<evidence type="ECO:0000256" key="9">
    <source>
        <dbReference type="ARBA" id="ARBA00023269"/>
    </source>
</evidence>
<dbReference type="Proteomes" id="UP000521943">
    <property type="component" value="Unassembled WGS sequence"/>
</dbReference>
<evidence type="ECO:0000256" key="8">
    <source>
        <dbReference type="ARBA" id="ARBA00023242"/>
    </source>
</evidence>
<dbReference type="SMART" id="SM00417">
    <property type="entry name" value="H4"/>
    <property type="match status" value="1"/>
</dbReference>
<dbReference type="OrthoDB" id="3221608at2759"/>
<comment type="caution">
    <text evidence="12">The sequence shown here is derived from an EMBL/GenBank/DDBJ whole genome shotgun (WGS) entry which is preliminary data.</text>
</comment>
<evidence type="ECO:0000256" key="5">
    <source>
        <dbReference type="ARBA" id="ARBA00011538"/>
    </source>
</evidence>
<gene>
    <name evidence="12" type="ORF">DFP72DRAFT_1069854</name>
</gene>
<protein>
    <recommendedName>
        <fullName evidence="10">Histone H4</fullName>
    </recommendedName>
</protein>
<comment type="function">
    <text evidence="1 10">Core component of nucleosome. Nucleosomes wrap and compact DNA into chromatin, limiting DNA accessibility to the cellular machineries which require DNA as a template. Histones thereby play a central role in transcription regulation, DNA repair, DNA replication and chromosomal stability. DNA accessibility is regulated via a complex set of post-translational modifications of histones, also called histone code, and nucleosome remodeling.</text>
</comment>
<organism evidence="12 13">
    <name type="scientific">Ephemerocybe angulata</name>
    <dbReference type="NCBI Taxonomy" id="980116"/>
    <lineage>
        <taxon>Eukaryota</taxon>
        <taxon>Fungi</taxon>
        <taxon>Dikarya</taxon>
        <taxon>Basidiomycota</taxon>
        <taxon>Agaricomycotina</taxon>
        <taxon>Agaricomycetes</taxon>
        <taxon>Agaricomycetidae</taxon>
        <taxon>Agaricales</taxon>
        <taxon>Agaricineae</taxon>
        <taxon>Psathyrellaceae</taxon>
        <taxon>Ephemerocybe</taxon>
    </lineage>
</organism>
<feature type="region of interest" description="Disordered" evidence="11">
    <location>
        <begin position="1"/>
        <end position="24"/>
    </location>
</feature>
<dbReference type="FunFam" id="1.10.20.10:FF:000012">
    <property type="entry name" value="Histone H4"/>
    <property type="match status" value="1"/>
</dbReference>
<evidence type="ECO:0000256" key="6">
    <source>
        <dbReference type="ARBA" id="ARBA00022454"/>
    </source>
</evidence>
<evidence type="ECO:0000256" key="1">
    <source>
        <dbReference type="ARBA" id="ARBA00002001"/>
    </source>
</evidence>
<evidence type="ECO:0000256" key="2">
    <source>
        <dbReference type="ARBA" id="ARBA00004123"/>
    </source>
</evidence>
<reference evidence="12 13" key="1">
    <citation type="submission" date="2020-07" db="EMBL/GenBank/DDBJ databases">
        <title>Comparative genomics of pyrophilous fungi reveals a link between fire events and developmental genes.</title>
        <authorList>
            <consortium name="DOE Joint Genome Institute"/>
            <person name="Steindorff A.S."/>
            <person name="Carver A."/>
            <person name="Calhoun S."/>
            <person name="Stillman K."/>
            <person name="Liu H."/>
            <person name="Lipzen A."/>
            <person name="Pangilinan J."/>
            <person name="Labutti K."/>
            <person name="Bruns T.D."/>
            <person name="Grigoriev I.V."/>
        </authorList>
    </citation>
    <scope>NUCLEOTIDE SEQUENCE [LARGE SCALE GENOMIC DNA]</scope>
    <source>
        <strain evidence="12 13">CBS 144469</strain>
    </source>
</reference>
<sequence length="104" mass="11509">MAGLGKGAKGLGKGTSVRRHRKILRDSIQSIPKPSLRRVTRRGGVKRISGLIYEHTRGALKDFLENTLRDTVAYTDYAKRKTVTGLDVVHALRRSGRSLYGYGA</sequence>
<dbReference type="GO" id="GO:0000786">
    <property type="term" value="C:nucleosome"/>
    <property type="evidence" value="ECO:0007669"/>
    <property type="project" value="UniProtKB-KW"/>
</dbReference>
<keyword evidence="13" id="KW-1185">Reference proteome</keyword>
<evidence type="ECO:0000313" key="12">
    <source>
        <dbReference type="EMBL" id="KAF6753079.1"/>
    </source>
</evidence>
<evidence type="ECO:0000256" key="4">
    <source>
        <dbReference type="ARBA" id="ARBA00006564"/>
    </source>
</evidence>
<dbReference type="EMBL" id="JACGCI010000041">
    <property type="protein sequence ID" value="KAF6753079.1"/>
    <property type="molecule type" value="Genomic_DNA"/>
</dbReference>
<comment type="subcellular location">
    <subcellularLocation>
        <location evidence="3">Chromosome</location>
    </subcellularLocation>
    <subcellularLocation>
        <location evidence="2">Nucleus</location>
    </subcellularLocation>
</comment>